<comment type="catalytic activity">
    <reaction evidence="7">
        <text>diphosphate + H2O = 2 phosphate + H(+)</text>
        <dbReference type="Rhea" id="RHEA:24576"/>
        <dbReference type="ChEBI" id="CHEBI:15377"/>
        <dbReference type="ChEBI" id="CHEBI:15378"/>
        <dbReference type="ChEBI" id="CHEBI:33019"/>
        <dbReference type="ChEBI" id="CHEBI:43474"/>
        <dbReference type="EC" id="3.6.1.1"/>
    </reaction>
</comment>
<evidence type="ECO:0000256" key="8">
    <source>
        <dbReference type="PROSITE-ProRule" id="PRU00703"/>
    </source>
</evidence>
<keyword evidence="4 10" id="KW-0378">Hydrolase</keyword>
<dbReference type="Proteomes" id="UP000823824">
    <property type="component" value="Unassembled WGS sequence"/>
</dbReference>
<evidence type="ECO:0000313" key="10">
    <source>
        <dbReference type="EMBL" id="HJB12456.1"/>
    </source>
</evidence>
<evidence type="ECO:0000256" key="4">
    <source>
        <dbReference type="ARBA" id="ARBA00022801"/>
    </source>
</evidence>
<proteinExistence type="predicted"/>
<dbReference type="GO" id="GO:0004427">
    <property type="term" value="F:inorganic diphosphate phosphatase activity"/>
    <property type="evidence" value="ECO:0007669"/>
    <property type="project" value="UniProtKB-EC"/>
</dbReference>
<dbReference type="Gene3D" id="3.90.1640.10">
    <property type="entry name" value="inorganic pyrophosphatase (n-terminal core)"/>
    <property type="match status" value="2"/>
</dbReference>
<keyword evidence="8" id="KW-0129">CBS domain</keyword>
<dbReference type="Pfam" id="PF07085">
    <property type="entry name" value="DRTGG"/>
    <property type="match status" value="1"/>
</dbReference>
<evidence type="ECO:0000256" key="7">
    <source>
        <dbReference type="ARBA" id="ARBA00047820"/>
    </source>
</evidence>
<keyword evidence="5" id="KW-0464">Manganese</keyword>
<dbReference type="FunFam" id="3.90.1640.10:FF:000001">
    <property type="entry name" value="Probable manganese-dependent inorganic pyrophosphatase"/>
    <property type="match status" value="1"/>
</dbReference>
<feature type="domain" description="CBS" evidence="9">
    <location>
        <begin position="248"/>
        <end position="304"/>
    </location>
</feature>
<dbReference type="EMBL" id="DWZJ01000013">
    <property type="protein sequence ID" value="HJB12456.1"/>
    <property type="molecule type" value="Genomic_DNA"/>
</dbReference>
<dbReference type="SUPFAM" id="SSF64182">
    <property type="entry name" value="DHH phosphoesterases"/>
    <property type="match status" value="1"/>
</dbReference>
<dbReference type="AlphaFoldDB" id="A0A9D2RR78"/>
<dbReference type="InterPro" id="IPR028979">
    <property type="entry name" value="Ser_kin/Pase_Hpr-like_N_sf"/>
</dbReference>
<evidence type="ECO:0000259" key="9">
    <source>
        <dbReference type="PROSITE" id="PS51371"/>
    </source>
</evidence>
<dbReference type="Gene3D" id="3.10.310.20">
    <property type="entry name" value="DHHA2 domain"/>
    <property type="match status" value="1"/>
</dbReference>
<comment type="cofactor">
    <cofactor evidence="1">
        <name>Mn(2+)</name>
        <dbReference type="ChEBI" id="CHEBI:29035"/>
    </cofactor>
</comment>
<dbReference type="InterPro" id="IPR000644">
    <property type="entry name" value="CBS_dom"/>
</dbReference>
<reference evidence="10" key="1">
    <citation type="journal article" date="2021" name="PeerJ">
        <title>Extensive microbial diversity within the chicken gut microbiome revealed by metagenomics and culture.</title>
        <authorList>
            <person name="Gilroy R."/>
            <person name="Ravi A."/>
            <person name="Getino M."/>
            <person name="Pursley I."/>
            <person name="Horton D.L."/>
            <person name="Alikhan N.F."/>
            <person name="Baker D."/>
            <person name="Gharbi K."/>
            <person name="Hall N."/>
            <person name="Watson M."/>
            <person name="Adriaenssens E.M."/>
            <person name="Foster-Nyarko E."/>
            <person name="Jarju S."/>
            <person name="Secka A."/>
            <person name="Antonio M."/>
            <person name="Oren A."/>
            <person name="Chaudhuri R.R."/>
            <person name="La Ragione R."/>
            <person name="Hildebrand F."/>
            <person name="Pallen M.J."/>
        </authorList>
    </citation>
    <scope>NUCLEOTIDE SEQUENCE</scope>
    <source>
        <strain evidence="10">ChiBcec18-1249</strain>
    </source>
</reference>
<reference evidence="10" key="2">
    <citation type="submission" date="2021-04" db="EMBL/GenBank/DDBJ databases">
        <authorList>
            <person name="Gilroy R."/>
        </authorList>
    </citation>
    <scope>NUCLEOTIDE SEQUENCE</scope>
    <source>
        <strain evidence="10">ChiBcec18-1249</strain>
    </source>
</reference>
<accession>A0A9D2RR78</accession>
<evidence type="ECO:0000256" key="1">
    <source>
        <dbReference type="ARBA" id="ARBA00001936"/>
    </source>
</evidence>
<dbReference type="GO" id="GO:0046872">
    <property type="term" value="F:metal ion binding"/>
    <property type="evidence" value="ECO:0007669"/>
    <property type="project" value="UniProtKB-KW"/>
</dbReference>
<evidence type="ECO:0000256" key="5">
    <source>
        <dbReference type="ARBA" id="ARBA00023211"/>
    </source>
</evidence>
<sequence>MDTIYITGHRNPDTDSIVSAMAYAALKNALGQRQYEAARLGQISDETQTVLDRFGFQPPKLLNNVRTQVRDLDYDTPPTLSAAATISRAWRTMQKDKISAIPVANEDGTLFGMLSAGDVANYDMSSVRNPKVGEIPVYNLLSVLEGKILNQGGEMRDVISGEVTIALPASRENLVFSDPGSIVVCGDQPDMIRRALEIGVSCIIVCQAEVDPELLAMQTDTCIISTAYDAYRAVRLIYHAMPISSICKNSDLVCFHLDDYIDDVQNTVLESRFRAYPILDEEERVVGTLSRYHLLRPRRKQVVLMDHNEKAQSVPGLDQAEILEIIDHHRLADIQTKNPITVRNEPVGSTTTIVAGMYQDKGLMPTAKMAGLMAAAIVSDTVMFKSPTCTQRDIDVANRMARIASISLKELGQVIFSASGGGSRSVEEIFRTDYKEFHIAGHNLAVSQVTCMDSDRLLQRKEEFLDLMTDLQKKQSFDMVILMITDVLLEGTQLLFVGDKDSIRQAFNVEDVEDVVFLPKVMSRKKQVIPMLSALWG</sequence>
<evidence type="ECO:0000256" key="2">
    <source>
        <dbReference type="ARBA" id="ARBA00012146"/>
    </source>
</evidence>
<dbReference type="Pfam" id="PF00571">
    <property type="entry name" value="CBS"/>
    <property type="match status" value="2"/>
</dbReference>
<dbReference type="Gene3D" id="3.10.580.10">
    <property type="entry name" value="CBS-domain"/>
    <property type="match status" value="1"/>
</dbReference>
<dbReference type="NCBIfam" id="NF011443">
    <property type="entry name" value="PRK14869.1-5"/>
    <property type="match status" value="1"/>
</dbReference>
<dbReference type="PANTHER" id="PTHR12112">
    <property type="entry name" value="BNIP - RELATED"/>
    <property type="match status" value="1"/>
</dbReference>
<dbReference type="PANTHER" id="PTHR12112:SF22">
    <property type="entry name" value="MANGANESE-DEPENDENT INORGANIC PYROPHOSPHATASE-RELATED"/>
    <property type="match status" value="1"/>
</dbReference>
<dbReference type="SMART" id="SM00116">
    <property type="entry name" value="CBS"/>
    <property type="match status" value="2"/>
</dbReference>
<dbReference type="InterPro" id="IPR046342">
    <property type="entry name" value="CBS_dom_sf"/>
</dbReference>
<name>A0A9D2RR78_9FIRM</name>
<dbReference type="InterPro" id="IPR010766">
    <property type="entry name" value="DRTGG"/>
</dbReference>
<dbReference type="Pfam" id="PF02833">
    <property type="entry name" value="DHHA2"/>
    <property type="match status" value="1"/>
</dbReference>
<dbReference type="InterPro" id="IPR038763">
    <property type="entry name" value="DHH_sf"/>
</dbReference>
<dbReference type="InterPro" id="IPR038222">
    <property type="entry name" value="DHHA2_dom_sf"/>
</dbReference>
<dbReference type="SUPFAM" id="SSF75138">
    <property type="entry name" value="HprK N-terminal domain-like"/>
    <property type="match status" value="1"/>
</dbReference>
<dbReference type="EC" id="3.6.1.1" evidence="2"/>
<dbReference type="InterPro" id="IPR004097">
    <property type="entry name" value="DHHA2"/>
</dbReference>
<comment type="caution">
    <text evidence="10">The sequence shown here is derived from an EMBL/GenBank/DDBJ whole genome shotgun (WGS) entry which is preliminary data.</text>
</comment>
<dbReference type="SMART" id="SM01131">
    <property type="entry name" value="DHHA2"/>
    <property type="match status" value="1"/>
</dbReference>
<gene>
    <name evidence="10" type="ORF">H9787_01940</name>
</gene>
<keyword evidence="3" id="KW-0479">Metal-binding</keyword>
<evidence type="ECO:0000256" key="6">
    <source>
        <dbReference type="ARBA" id="ARBA00032535"/>
    </source>
</evidence>
<evidence type="ECO:0000256" key="3">
    <source>
        <dbReference type="ARBA" id="ARBA00022723"/>
    </source>
</evidence>
<feature type="domain" description="CBS" evidence="9">
    <location>
        <begin position="72"/>
        <end position="131"/>
    </location>
</feature>
<dbReference type="Gene3D" id="3.40.1390.20">
    <property type="entry name" value="HprK N-terminal domain-like"/>
    <property type="match status" value="1"/>
</dbReference>
<dbReference type="Pfam" id="PF01368">
    <property type="entry name" value="DHH"/>
    <property type="match status" value="1"/>
</dbReference>
<dbReference type="SUPFAM" id="SSF54631">
    <property type="entry name" value="CBS-domain pair"/>
    <property type="match status" value="1"/>
</dbReference>
<dbReference type="PROSITE" id="PS51371">
    <property type="entry name" value="CBS"/>
    <property type="match status" value="2"/>
</dbReference>
<organism evidence="10 11">
    <name type="scientific">Candidatus Oscillibacter excrementigallinarum</name>
    <dbReference type="NCBI Taxonomy" id="2838716"/>
    <lineage>
        <taxon>Bacteria</taxon>
        <taxon>Bacillati</taxon>
        <taxon>Bacillota</taxon>
        <taxon>Clostridia</taxon>
        <taxon>Eubacteriales</taxon>
        <taxon>Oscillospiraceae</taxon>
        <taxon>Oscillibacter</taxon>
    </lineage>
</organism>
<protein>
    <recommendedName>
        <fullName evidence="2">inorganic diphosphatase</fullName>
        <ecNumber evidence="2">3.6.1.1</ecNumber>
    </recommendedName>
    <alternativeName>
        <fullName evidence="6">Pyrophosphate phospho-hydrolase</fullName>
    </alternativeName>
</protein>
<dbReference type="NCBIfam" id="NF011442">
    <property type="entry name" value="PRK14869.1-4"/>
    <property type="match status" value="1"/>
</dbReference>
<dbReference type="GO" id="GO:0005737">
    <property type="term" value="C:cytoplasm"/>
    <property type="evidence" value="ECO:0007669"/>
    <property type="project" value="InterPro"/>
</dbReference>
<dbReference type="InterPro" id="IPR001667">
    <property type="entry name" value="DDH_dom"/>
</dbReference>
<evidence type="ECO:0000313" key="11">
    <source>
        <dbReference type="Proteomes" id="UP000823824"/>
    </source>
</evidence>